<keyword evidence="3" id="KW-1185">Reference proteome</keyword>
<comment type="caution">
    <text evidence="2">The sequence shown here is derived from an EMBL/GenBank/DDBJ whole genome shotgun (WGS) entry which is preliminary data.</text>
</comment>
<evidence type="ECO:0000313" key="2">
    <source>
        <dbReference type="EMBL" id="KAG2557898.1"/>
    </source>
</evidence>
<dbReference type="EMBL" id="CM029052">
    <property type="protein sequence ID" value="KAG2557898.1"/>
    <property type="molecule type" value="Genomic_DNA"/>
</dbReference>
<accession>A0A8T0PA90</accession>
<name>A0A8T0PA90_PANVG</name>
<reference evidence="2" key="1">
    <citation type="submission" date="2020-05" db="EMBL/GenBank/DDBJ databases">
        <title>WGS assembly of Panicum virgatum.</title>
        <authorList>
            <person name="Lovell J.T."/>
            <person name="Jenkins J."/>
            <person name="Shu S."/>
            <person name="Juenger T.E."/>
            <person name="Schmutz J."/>
        </authorList>
    </citation>
    <scope>NUCLEOTIDE SEQUENCE</scope>
    <source>
        <strain evidence="2">AP13</strain>
    </source>
</reference>
<organism evidence="2 3">
    <name type="scientific">Panicum virgatum</name>
    <name type="common">Blackwell switchgrass</name>
    <dbReference type="NCBI Taxonomy" id="38727"/>
    <lineage>
        <taxon>Eukaryota</taxon>
        <taxon>Viridiplantae</taxon>
        <taxon>Streptophyta</taxon>
        <taxon>Embryophyta</taxon>
        <taxon>Tracheophyta</taxon>
        <taxon>Spermatophyta</taxon>
        <taxon>Magnoliopsida</taxon>
        <taxon>Liliopsida</taxon>
        <taxon>Poales</taxon>
        <taxon>Poaceae</taxon>
        <taxon>PACMAD clade</taxon>
        <taxon>Panicoideae</taxon>
        <taxon>Panicodae</taxon>
        <taxon>Paniceae</taxon>
        <taxon>Panicinae</taxon>
        <taxon>Panicum</taxon>
        <taxon>Panicum sect. Hiantes</taxon>
    </lineage>
</organism>
<evidence type="ECO:0000313" key="3">
    <source>
        <dbReference type="Proteomes" id="UP000823388"/>
    </source>
</evidence>
<dbReference type="Proteomes" id="UP000823388">
    <property type="component" value="Chromosome 8N"/>
</dbReference>
<proteinExistence type="predicted"/>
<sequence>MVVTVAVRMPAALLLSMLIACAEVATGGGATICDTAKCGKGTCSEMLGQVPFVTTSYNYT</sequence>
<dbReference type="AlphaFoldDB" id="A0A8T0PA90"/>
<feature type="signal peptide" evidence="1">
    <location>
        <begin position="1"/>
        <end position="27"/>
    </location>
</feature>
<feature type="chain" id="PRO_5035748400" evidence="1">
    <location>
        <begin position="28"/>
        <end position="60"/>
    </location>
</feature>
<protein>
    <submittedName>
        <fullName evidence="2">Uncharacterized protein</fullName>
    </submittedName>
</protein>
<evidence type="ECO:0000256" key="1">
    <source>
        <dbReference type="SAM" id="SignalP"/>
    </source>
</evidence>
<keyword evidence="1" id="KW-0732">Signal</keyword>
<gene>
    <name evidence="2" type="ORF">PVAP13_8NG146904</name>
</gene>